<evidence type="ECO:0000256" key="6">
    <source>
        <dbReference type="ARBA" id="ARBA00022723"/>
    </source>
</evidence>
<keyword evidence="11 14" id="KW-0503">Monooxygenase</keyword>
<dbReference type="GO" id="GO:0016712">
    <property type="term" value="F:oxidoreductase activity, acting on paired donors, with incorporation or reduction of molecular oxygen, reduced flavin or flavoprotein as one donor, and incorporation of one atom of oxygen"/>
    <property type="evidence" value="ECO:0007669"/>
    <property type="project" value="InterPro"/>
</dbReference>
<dbReference type="PANTHER" id="PTHR24300:SF398">
    <property type="entry name" value="CYTOCHROME P450, FAMILY 2, SUBFAMILY C, POLYPEPTIDE 8"/>
    <property type="match status" value="1"/>
</dbReference>
<dbReference type="FunFam" id="1.10.630.10:FF:000004">
    <property type="entry name" value="cytochrome P450 2D15 isoform X1"/>
    <property type="match status" value="1"/>
</dbReference>
<keyword evidence="16" id="KW-1185">Reference proteome</keyword>
<dbReference type="InterPro" id="IPR017972">
    <property type="entry name" value="Cyt_P450_CS"/>
</dbReference>
<evidence type="ECO:0000256" key="2">
    <source>
        <dbReference type="ARBA" id="ARBA00004524"/>
    </source>
</evidence>
<dbReference type="PRINTS" id="PR01684">
    <property type="entry name" value="EP450ICYP2A"/>
</dbReference>
<dbReference type="PANTHER" id="PTHR24300">
    <property type="entry name" value="CYTOCHROME P450 508A4-RELATED"/>
    <property type="match status" value="1"/>
</dbReference>
<evidence type="ECO:0000256" key="8">
    <source>
        <dbReference type="ARBA" id="ARBA00022848"/>
    </source>
</evidence>
<organism evidence="15 16">
    <name type="scientific">Pelobates cultripes</name>
    <name type="common">Western spadefoot toad</name>
    <dbReference type="NCBI Taxonomy" id="61616"/>
    <lineage>
        <taxon>Eukaryota</taxon>
        <taxon>Metazoa</taxon>
        <taxon>Chordata</taxon>
        <taxon>Craniata</taxon>
        <taxon>Vertebrata</taxon>
        <taxon>Euteleostomi</taxon>
        <taxon>Amphibia</taxon>
        <taxon>Batrachia</taxon>
        <taxon>Anura</taxon>
        <taxon>Pelobatoidea</taxon>
        <taxon>Pelobatidae</taxon>
        <taxon>Pelobates</taxon>
    </lineage>
</organism>
<dbReference type="InterPro" id="IPR050182">
    <property type="entry name" value="Cytochrome_P450_fam2"/>
</dbReference>
<evidence type="ECO:0000256" key="1">
    <source>
        <dbReference type="ARBA" id="ARBA00001971"/>
    </source>
</evidence>
<dbReference type="InterPro" id="IPR008067">
    <property type="entry name" value="Cyt_P450_E_grp-I_CYP2A-like"/>
</dbReference>
<dbReference type="InterPro" id="IPR002401">
    <property type="entry name" value="Cyt_P450_E_grp-I"/>
</dbReference>
<dbReference type="PROSITE" id="PS00086">
    <property type="entry name" value="CYTOCHROME_P450"/>
    <property type="match status" value="1"/>
</dbReference>
<dbReference type="AlphaFoldDB" id="A0AAD1TNL5"/>
<evidence type="ECO:0000256" key="7">
    <source>
        <dbReference type="ARBA" id="ARBA00022824"/>
    </source>
</evidence>
<comment type="subcellular location">
    <subcellularLocation>
        <location evidence="3">Endoplasmic reticulum membrane</location>
    </subcellularLocation>
    <subcellularLocation>
        <location evidence="2">Microsome membrane</location>
    </subcellularLocation>
</comment>
<evidence type="ECO:0000256" key="5">
    <source>
        <dbReference type="ARBA" id="ARBA00022617"/>
    </source>
</evidence>
<keyword evidence="10 13" id="KW-0408">Iron</keyword>
<evidence type="ECO:0000256" key="12">
    <source>
        <dbReference type="ARBA" id="ARBA00023136"/>
    </source>
</evidence>
<keyword evidence="8" id="KW-0492">Microsome</keyword>
<evidence type="ECO:0000313" key="16">
    <source>
        <dbReference type="Proteomes" id="UP001295444"/>
    </source>
</evidence>
<protein>
    <submittedName>
        <fullName evidence="15">Cytochrome P450 2A5-like</fullName>
    </submittedName>
</protein>
<dbReference type="Gene3D" id="1.10.630.10">
    <property type="entry name" value="Cytochrome P450"/>
    <property type="match status" value="1"/>
</dbReference>
<dbReference type="PRINTS" id="PR00463">
    <property type="entry name" value="EP450I"/>
</dbReference>
<dbReference type="InterPro" id="IPR001128">
    <property type="entry name" value="Cyt_P450"/>
</dbReference>
<dbReference type="Pfam" id="PF00067">
    <property type="entry name" value="p450"/>
    <property type="match status" value="1"/>
</dbReference>
<dbReference type="GO" id="GO:0020037">
    <property type="term" value="F:heme binding"/>
    <property type="evidence" value="ECO:0007669"/>
    <property type="project" value="InterPro"/>
</dbReference>
<evidence type="ECO:0000256" key="4">
    <source>
        <dbReference type="ARBA" id="ARBA00010617"/>
    </source>
</evidence>
<evidence type="ECO:0000256" key="10">
    <source>
        <dbReference type="ARBA" id="ARBA00023004"/>
    </source>
</evidence>
<dbReference type="Proteomes" id="UP001295444">
    <property type="component" value="Chromosome 13"/>
</dbReference>
<comment type="similarity">
    <text evidence="4 14">Belongs to the cytochrome P450 family.</text>
</comment>
<dbReference type="GO" id="GO:0005789">
    <property type="term" value="C:endoplasmic reticulum membrane"/>
    <property type="evidence" value="ECO:0007669"/>
    <property type="project" value="UniProtKB-SubCell"/>
</dbReference>
<keyword evidence="5 13" id="KW-0349">Heme</keyword>
<dbReference type="GO" id="GO:0005506">
    <property type="term" value="F:iron ion binding"/>
    <property type="evidence" value="ECO:0007669"/>
    <property type="project" value="InterPro"/>
</dbReference>
<keyword evidence="7" id="KW-0256">Endoplasmic reticulum</keyword>
<keyword evidence="9 14" id="KW-0560">Oxidoreductase</keyword>
<reference evidence="15" key="1">
    <citation type="submission" date="2022-03" db="EMBL/GenBank/DDBJ databases">
        <authorList>
            <person name="Alioto T."/>
            <person name="Alioto T."/>
            <person name="Gomez Garrido J."/>
        </authorList>
    </citation>
    <scope>NUCLEOTIDE SEQUENCE</scope>
</reference>
<dbReference type="PRINTS" id="PR00385">
    <property type="entry name" value="P450"/>
</dbReference>
<evidence type="ECO:0000256" key="9">
    <source>
        <dbReference type="ARBA" id="ARBA00023002"/>
    </source>
</evidence>
<dbReference type="GO" id="GO:0019373">
    <property type="term" value="P:epoxygenase P450 pathway"/>
    <property type="evidence" value="ECO:0007669"/>
    <property type="project" value="TreeGrafter"/>
</dbReference>
<evidence type="ECO:0000313" key="15">
    <source>
        <dbReference type="EMBL" id="CAH2327938.1"/>
    </source>
</evidence>
<dbReference type="EMBL" id="OW240924">
    <property type="protein sequence ID" value="CAH2327938.1"/>
    <property type="molecule type" value="Genomic_DNA"/>
</dbReference>
<dbReference type="SUPFAM" id="SSF48264">
    <property type="entry name" value="Cytochrome P450"/>
    <property type="match status" value="1"/>
</dbReference>
<keyword evidence="6 13" id="KW-0479">Metal-binding</keyword>
<dbReference type="InterPro" id="IPR036396">
    <property type="entry name" value="Cyt_P450_sf"/>
</dbReference>
<feature type="binding site" description="axial binding residue" evidence="13">
    <location>
        <position position="413"/>
    </location>
    <ligand>
        <name>heme</name>
        <dbReference type="ChEBI" id="CHEBI:30413"/>
    </ligand>
    <ligandPart>
        <name>Fe</name>
        <dbReference type="ChEBI" id="CHEBI:18248"/>
    </ligandPart>
</feature>
<keyword evidence="12" id="KW-0472">Membrane</keyword>
<proteinExistence type="inferred from homology"/>
<gene>
    <name evidence="15" type="ORF">PECUL_23A053903</name>
</gene>
<comment type="cofactor">
    <cofactor evidence="1 13">
        <name>heme</name>
        <dbReference type="ChEBI" id="CHEBI:30413"/>
    </cofactor>
</comment>
<accession>A0AAD1TNL5</accession>
<evidence type="ECO:0000256" key="14">
    <source>
        <dbReference type="RuleBase" id="RU000461"/>
    </source>
</evidence>
<sequence length="486" mass="55352">MYKKRLCLPPGPTPLPLVGNLLQGSTILYDTYGKFTEQYGPIFTVWNGTSPAVALCGYDVLKEALVNYAKLFSYRGSIPISERLMNGCGIVTTNGELWQQTRRFAVASLRNSGLGTRTIDQRIQEEASHLIQAVKDINGQAFNPQTLLGRAVNNVINLTMFGKRWDYKDKQFLSFLKIIDNLFLFLRSPLGVIYASFPMLMKYLPGPHQKKFHDTEAVKSLIKEQIVSHMETLDVESPRDFIDCFLIQMKKVNLLQGNVFSIENLMLTMFELFIVGTETTANTLYFSLLVMIKYPQIQDRIQQEIDIVIGTDRLPKLADRIEMPYTNAVMHEIMRFVDIVPMGLPHQIMEDITFRGFNIPKGTTIIPMLASALSDPAHWEKPDEFYPGHFLDKNGQFCINDAFIPFSAGKRICPGEAFARTEIFLFVTSLLQNFTLRAVNHPDTFNLNTLRRTFRKQGLLYNLKAFPRGRANERCSGESNVTKKEV</sequence>
<dbReference type="GO" id="GO:0008392">
    <property type="term" value="F:arachidonate epoxygenase activity"/>
    <property type="evidence" value="ECO:0007669"/>
    <property type="project" value="TreeGrafter"/>
</dbReference>
<evidence type="ECO:0000256" key="13">
    <source>
        <dbReference type="PIRSR" id="PIRSR602401-1"/>
    </source>
</evidence>
<evidence type="ECO:0000256" key="11">
    <source>
        <dbReference type="ARBA" id="ARBA00023033"/>
    </source>
</evidence>
<name>A0AAD1TNL5_PELCU</name>
<evidence type="ECO:0000256" key="3">
    <source>
        <dbReference type="ARBA" id="ARBA00004586"/>
    </source>
</evidence>
<dbReference type="GO" id="GO:0006805">
    <property type="term" value="P:xenobiotic metabolic process"/>
    <property type="evidence" value="ECO:0007669"/>
    <property type="project" value="TreeGrafter"/>
</dbReference>